<evidence type="ECO:0000259" key="6">
    <source>
        <dbReference type="PROSITE" id="PS51900"/>
    </source>
</evidence>
<dbReference type="GO" id="GO:0006310">
    <property type="term" value="P:DNA recombination"/>
    <property type="evidence" value="ECO:0007669"/>
    <property type="project" value="UniProtKB-KW"/>
</dbReference>
<keyword evidence="2 4" id="KW-0238">DNA-binding</keyword>
<dbReference type="PATRIC" id="fig|1354253.4.peg.3774"/>
<accession>A0A1B7HRA7</accession>
<keyword evidence="3" id="KW-0233">DNA recombination</keyword>
<dbReference type="PANTHER" id="PTHR30349:SF93">
    <property type="entry name" value="FELS-2 PROPHAGE PROTEIN"/>
    <property type="match status" value="1"/>
</dbReference>
<name>A0A1B7HRA7_9ENTR</name>
<dbReference type="InterPro" id="IPR044068">
    <property type="entry name" value="CB"/>
</dbReference>
<dbReference type="InterPro" id="IPR057084">
    <property type="entry name" value="Int_N"/>
</dbReference>
<dbReference type="RefSeq" id="WP_064517856.1">
    <property type="nucleotide sequence ID" value="NZ_LXEP01000032.1"/>
</dbReference>
<evidence type="ECO:0000256" key="2">
    <source>
        <dbReference type="ARBA" id="ARBA00023125"/>
    </source>
</evidence>
<dbReference type="InterPro" id="IPR050090">
    <property type="entry name" value="Tyrosine_recombinase_XerCD"/>
</dbReference>
<dbReference type="InterPro" id="IPR013762">
    <property type="entry name" value="Integrase-like_cat_sf"/>
</dbReference>
<dbReference type="Gene3D" id="1.10.443.10">
    <property type="entry name" value="Intergrase catalytic core"/>
    <property type="match status" value="1"/>
</dbReference>
<dbReference type="CDD" id="cd00796">
    <property type="entry name" value="INT_Rci_Hp1_C"/>
    <property type="match status" value="1"/>
</dbReference>
<dbReference type="EMBL" id="LXEP01000032">
    <property type="protein sequence ID" value="OAT18178.1"/>
    <property type="molecule type" value="Genomic_DNA"/>
</dbReference>
<dbReference type="AlphaFoldDB" id="A0A1B7HRA7"/>
<gene>
    <name evidence="7" type="ORF">M977_03699</name>
</gene>
<dbReference type="GO" id="GO:0015074">
    <property type="term" value="P:DNA integration"/>
    <property type="evidence" value="ECO:0007669"/>
    <property type="project" value="UniProtKB-KW"/>
</dbReference>
<proteinExistence type="predicted"/>
<dbReference type="GO" id="GO:0003677">
    <property type="term" value="F:DNA binding"/>
    <property type="evidence" value="ECO:0007669"/>
    <property type="project" value="UniProtKB-UniRule"/>
</dbReference>
<dbReference type="InterPro" id="IPR002104">
    <property type="entry name" value="Integrase_catalytic"/>
</dbReference>
<evidence type="ECO:0000313" key="7">
    <source>
        <dbReference type="EMBL" id="OAT18178.1"/>
    </source>
</evidence>
<dbReference type="SUPFAM" id="SSF56349">
    <property type="entry name" value="DNA breaking-rejoining enzymes"/>
    <property type="match status" value="1"/>
</dbReference>
<sequence length="345" mass="39253">MSVKKLDDGRYEVDVRPAGRKGKRVRRKFIKRSEALAYEKYILTSQHEKEWLPRPVDNRSMSTLRDEWWRIRGRVTEHGLSYQGKINRFILLMGDLCAFQINSEVITRYRVERIASGIKASTVNRELYTLCGMFTCLKESGIFSDENPFRGYKRLKTENTGMSFLSTGEITRLLGMLEGDNYRLATLCLSTGARWGEARSLRREHIIHNRVHFLKTKTGQARVVPVSADAVTSIVHGDLPSGLLFPSANYNLFRSILKTAKPDLPRGQASHVLRHTFATHFMINGGNIITLQRILGHARIEQTMAYAHFAPEYLQDAIAFNPLRGKLSPPEKGECPHNVHTPASD</sequence>
<evidence type="ECO:0000259" key="5">
    <source>
        <dbReference type="PROSITE" id="PS51898"/>
    </source>
</evidence>
<evidence type="ECO:0000256" key="4">
    <source>
        <dbReference type="PROSITE-ProRule" id="PRU01248"/>
    </source>
</evidence>
<dbReference type="Proteomes" id="UP000078504">
    <property type="component" value="Unassembled WGS sequence"/>
</dbReference>
<protein>
    <submittedName>
        <fullName evidence="7">Integrase</fullName>
    </submittedName>
</protein>
<evidence type="ECO:0000313" key="8">
    <source>
        <dbReference type="Proteomes" id="UP000078504"/>
    </source>
</evidence>
<evidence type="ECO:0000256" key="1">
    <source>
        <dbReference type="ARBA" id="ARBA00022908"/>
    </source>
</evidence>
<dbReference type="PROSITE" id="PS51900">
    <property type="entry name" value="CB"/>
    <property type="match status" value="1"/>
</dbReference>
<dbReference type="InterPro" id="IPR011010">
    <property type="entry name" value="DNA_brk_join_enz"/>
</dbReference>
<organism evidence="7 8">
    <name type="scientific">Buttiauxella gaviniae ATCC 51604</name>
    <dbReference type="NCBI Taxonomy" id="1354253"/>
    <lineage>
        <taxon>Bacteria</taxon>
        <taxon>Pseudomonadati</taxon>
        <taxon>Pseudomonadota</taxon>
        <taxon>Gammaproteobacteria</taxon>
        <taxon>Enterobacterales</taxon>
        <taxon>Enterobacteriaceae</taxon>
        <taxon>Buttiauxella</taxon>
    </lineage>
</organism>
<dbReference type="PANTHER" id="PTHR30349">
    <property type="entry name" value="PHAGE INTEGRASE-RELATED"/>
    <property type="match status" value="1"/>
</dbReference>
<comment type="caution">
    <text evidence="7">The sequence shown here is derived from an EMBL/GenBank/DDBJ whole genome shotgun (WGS) entry which is preliminary data.</text>
</comment>
<reference evidence="7 8" key="1">
    <citation type="submission" date="2016-04" db="EMBL/GenBank/DDBJ databases">
        <title>ATOL: Assembling a taxonomically balanced genome-scale reconstruction of the evolutionary history of the Enterobacteriaceae.</title>
        <authorList>
            <person name="Plunkett G.III."/>
            <person name="Neeno-Eckwall E.C."/>
            <person name="Glasner J.D."/>
            <person name="Perna N.T."/>
        </authorList>
    </citation>
    <scope>NUCLEOTIDE SEQUENCE [LARGE SCALE GENOMIC DNA]</scope>
    <source>
        <strain evidence="7 8">ATCC 51604</strain>
    </source>
</reference>
<dbReference type="PROSITE" id="PS51898">
    <property type="entry name" value="TYR_RECOMBINASE"/>
    <property type="match status" value="1"/>
</dbReference>
<feature type="domain" description="Tyr recombinase" evidence="5">
    <location>
        <begin position="160"/>
        <end position="319"/>
    </location>
</feature>
<feature type="domain" description="Core-binding (CB)" evidence="6">
    <location>
        <begin position="59"/>
        <end position="138"/>
    </location>
</feature>
<dbReference type="Pfam" id="PF00589">
    <property type="entry name" value="Phage_integrase"/>
    <property type="match status" value="1"/>
</dbReference>
<dbReference type="Pfam" id="PF24624">
    <property type="entry name" value="Int_N"/>
    <property type="match status" value="1"/>
</dbReference>
<evidence type="ECO:0000256" key="3">
    <source>
        <dbReference type="ARBA" id="ARBA00023172"/>
    </source>
</evidence>
<keyword evidence="1" id="KW-0229">DNA integration</keyword>